<evidence type="ECO:0000313" key="2">
    <source>
        <dbReference type="EMBL" id="RIJ42983.1"/>
    </source>
</evidence>
<dbReference type="OrthoDB" id="852821at2"/>
<keyword evidence="1" id="KW-0812">Transmembrane</keyword>
<keyword evidence="3" id="KW-1185">Reference proteome</keyword>
<keyword evidence="1" id="KW-0472">Membrane</keyword>
<evidence type="ECO:0000313" key="3">
    <source>
        <dbReference type="Proteomes" id="UP000266005"/>
    </source>
</evidence>
<evidence type="ECO:0000256" key="1">
    <source>
        <dbReference type="SAM" id="Phobius"/>
    </source>
</evidence>
<feature type="transmembrane region" description="Helical" evidence="1">
    <location>
        <begin position="49"/>
        <end position="71"/>
    </location>
</feature>
<name>A0A399SKI6_9BACT</name>
<accession>A0A399SKI6</accession>
<organism evidence="2 3">
    <name type="scientific">Pontibacter oryzae</name>
    <dbReference type="NCBI Taxonomy" id="2304593"/>
    <lineage>
        <taxon>Bacteria</taxon>
        <taxon>Pseudomonadati</taxon>
        <taxon>Bacteroidota</taxon>
        <taxon>Cytophagia</taxon>
        <taxon>Cytophagales</taxon>
        <taxon>Hymenobacteraceae</taxon>
        <taxon>Pontibacter</taxon>
    </lineage>
</organism>
<feature type="transmembrane region" description="Helical" evidence="1">
    <location>
        <begin position="23"/>
        <end position="43"/>
    </location>
</feature>
<dbReference type="Proteomes" id="UP000266005">
    <property type="component" value="Unassembled WGS sequence"/>
</dbReference>
<protein>
    <submittedName>
        <fullName evidence="2">Uncharacterized protein</fullName>
    </submittedName>
</protein>
<comment type="caution">
    <text evidence="2">The sequence shown here is derived from an EMBL/GenBank/DDBJ whole genome shotgun (WGS) entry which is preliminary data.</text>
</comment>
<sequence>MQEINIRLFEGAYTLKPRAEQRLMLLAVAAMVLQVSLLVYLALTEIFKTHLVIIFLLNLLIPAYFIFSLWLDGKPHYRRHLTLSQDGIRYRTRFMRPEHEIEWNEVDTVKVKLYSVSFLLKNDEMHEINLAHIHNDDVLKQVKKEIRQMVQFKGITLH</sequence>
<keyword evidence="1" id="KW-1133">Transmembrane helix</keyword>
<proteinExistence type="predicted"/>
<dbReference type="AlphaFoldDB" id="A0A399SKI6"/>
<gene>
    <name evidence="2" type="ORF">D1627_03870</name>
</gene>
<reference evidence="3" key="1">
    <citation type="submission" date="2018-08" db="EMBL/GenBank/DDBJ databases">
        <title>Mucilaginibacter sp. MYSH2.</title>
        <authorList>
            <person name="Seo T."/>
        </authorList>
    </citation>
    <scope>NUCLEOTIDE SEQUENCE [LARGE SCALE GENOMIC DNA]</scope>
    <source>
        <strain evidence="3">KIRAN</strain>
    </source>
</reference>
<dbReference type="RefSeq" id="WP_119430865.1">
    <property type="nucleotide sequence ID" value="NZ_QWGE01000001.1"/>
</dbReference>
<dbReference type="EMBL" id="QWGE01000001">
    <property type="protein sequence ID" value="RIJ42983.1"/>
    <property type="molecule type" value="Genomic_DNA"/>
</dbReference>